<dbReference type="Pfam" id="PF00724">
    <property type="entry name" value="Oxidored_FMN"/>
    <property type="match status" value="1"/>
</dbReference>
<keyword evidence="8" id="KW-1185">Reference proteome</keyword>
<evidence type="ECO:0000256" key="2">
    <source>
        <dbReference type="ARBA" id="ARBA00022630"/>
    </source>
</evidence>
<keyword evidence="2" id="KW-0285">Flavoprotein</keyword>
<dbReference type="Gene3D" id="3.20.20.70">
    <property type="entry name" value="Aldolase class I"/>
    <property type="match status" value="1"/>
</dbReference>
<evidence type="ECO:0000313" key="7">
    <source>
        <dbReference type="EMBL" id="ADC89686.1"/>
    </source>
</evidence>
<evidence type="ECO:0000259" key="6">
    <source>
        <dbReference type="Pfam" id="PF00724"/>
    </source>
</evidence>
<protein>
    <submittedName>
        <fullName evidence="7">NADH:flavin oxidoreductase/NADH oxidase</fullName>
    </submittedName>
</protein>
<gene>
    <name evidence="7" type="ordered locus">Thal_1054</name>
</gene>
<dbReference type="RefSeq" id="WP_012992092.1">
    <property type="nucleotide sequence ID" value="NC_013894.1"/>
</dbReference>
<sequence length="351" mass="39396">MVHLFSPIDVRGVNIRNRIVMSPMCMYSAEDGHVTHWHLVHYVSRAVGGAGLIILEATAVEERGRISPLDLGIYRDDHVDGLAKLVDLCKKYGAAVGIQLAHAGRKAEDYPPWERSVRKVRGSKHAIAPSPLPFGKNWTIPREMSVEDIKEVQGSYRNAVKRAVEAGFDIIEIHAAHGYLIHEFLSPVSNKRKDQYGGSFENRVRFLLEVVRIARSEMPDSMPLWVRISSVDYVEGGWTLEESVELAKILKKEGVDVIDCSSGRIVEDEPFGEYPGHQVPFAERIKREAGVLTQAVGMITSYELAQEIVANGRADFVAIGREFLRDPYLPVRWAQKAGVKGMVPRQYLRAW</sequence>
<dbReference type="SMR" id="D3SLQ6"/>
<dbReference type="HOGENOM" id="CLU_012153_2_0_0"/>
<evidence type="ECO:0000256" key="4">
    <source>
        <dbReference type="ARBA" id="ARBA00022857"/>
    </source>
</evidence>
<dbReference type="PANTHER" id="PTHR43303:SF4">
    <property type="entry name" value="NADPH DEHYDROGENASE C23G7.10C-RELATED"/>
    <property type="match status" value="1"/>
</dbReference>
<dbReference type="PANTHER" id="PTHR43303">
    <property type="entry name" value="NADPH DEHYDROGENASE C23G7.10C-RELATED"/>
    <property type="match status" value="1"/>
</dbReference>
<keyword evidence="4" id="KW-0521">NADP</keyword>
<organism evidence="7 8">
    <name type="scientific">Thermocrinis albus (strain DSM 14484 / JCM 11386 / HI 11/12)</name>
    <dbReference type="NCBI Taxonomy" id="638303"/>
    <lineage>
        <taxon>Bacteria</taxon>
        <taxon>Pseudomonadati</taxon>
        <taxon>Aquificota</taxon>
        <taxon>Aquificia</taxon>
        <taxon>Aquificales</taxon>
        <taxon>Aquificaceae</taxon>
        <taxon>Thermocrinis</taxon>
    </lineage>
</organism>
<name>D3SLQ6_THEAH</name>
<dbReference type="GO" id="GO:0010181">
    <property type="term" value="F:FMN binding"/>
    <property type="evidence" value="ECO:0007669"/>
    <property type="project" value="InterPro"/>
</dbReference>
<dbReference type="InterPro" id="IPR013785">
    <property type="entry name" value="Aldolase_TIM"/>
</dbReference>
<accession>D3SLQ6</accession>
<dbReference type="eggNOG" id="COG1902">
    <property type="taxonomic scope" value="Bacteria"/>
</dbReference>
<keyword evidence="5" id="KW-0560">Oxidoreductase</keyword>
<dbReference type="InterPro" id="IPR044152">
    <property type="entry name" value="YqjM-like"/>
</dbReference>
<dbReference type="Proteomes" id="UP000002043">
    <property type="component" value="Chromosome"/>
</dbReference>
<feature type="domain" description="NADH:flavin oxidoreductase/NADH oxidase N-terminal" evidence="6">
    <location>
        <begin position="4"/>
        <end position="335"/>
    </location>
</feature>
<evidence type="ECO:0000256" key="5">
    <source>
        <dbReference type="ARBA" id="ARBA00023002"/>
    </source>
</evidence>
<reference evidence="8" key="1">
    <citation type="journal article" date="2010" name="Stand. Genomic Sci.">
        <title>Complete genome sequence of Thermocrinis albus type strain (HI 11/12T).</title>
        <authorList>
            <person name="Wirth R."/>
            <person name="Sikorski J."/>
            <person name="Brambilla E."/>
            <person name="Misra M."/>
            <person name="Lapidus A."/>
            <person name="Copeland A."/>
            <person name="Nolan M."/>
            <person name="Lucas S."/>
            <person name="Chen F."/>
            <person name="Tice H."/>
            <person name="Cheng J.F."/>
            <person name="Han C."/>
            <person name="Detter J.C."/>
            <person name="Tapia R."/>
            <person name="Bruce D."/>
            <person name="Goodwin L."/>
            <person name="Pitluck S."/>
            <person name="Pati A."/>
            <person name="Anderson I."/>
            <person name="Ivanova N."/>
            <person name="Mavromatis K."/>
            <person name="Mikhailova N."/>
            <person name="Chen A."/>
            <person name="Palaniappan K."/>
            <person name="Bilek Y."/>
            <person name="Hader T."/>
            <person name="Land M."/>
            <person name="Hauser L."/>
            <person name="Chang Y.J."/>
            <person name="Jeffries C.D."/>
            <person name="Tindall B.J."/>
            <person name="Rohde M."/>
            <person name="Goker M."/>
            <person name="Bristow J."/>
            <person name="Eisen J.A."/>
            <person name="Markowitz V."/>
            <person name="Hugenholtz P."/>
            <person name="Kyrpides N.C."/>
            <person name="Klenk H.P."/>
        </authorList>
    </citation>
    <scope>NUCLEOTIDE SEQUENCE [LARGE SCALE GENOMIC DNA]</scope>
    <source>
        <strain evidence="8">DSM 14484 / JCM 11386 / HI 11/12</strain>
    </source>
</reference>
<dbReference type="KEGG" id="tal:Thal_1054"/>
<dbReference type="InterPro" id="IPR001155">
    <property type="entry name" value="OxRdtase_FMN_N"/>
</dbReference>
<dbReference type="STRING" id="638303.Thal_1054"/>
<dbReference type="GO" id="GO:0003959">
    <property type="term" value="F:NADPH dehydrogenase activity"/>
    <property type="evidence" value="ECO:0007669"/>
    <property type="project" value="InterPro"/>
</dbReference>
<dbReference type="SUPFAM" id="SSF51395">
    <property type="entry name" value="FMN-linked oxidoreductases"/>
    <property type="match status" value="1"/>
</dbReference>
<evidence type="ECO:0000256" key="1">
    <source>
        <dbReference type="ARBA" id="ARBA00001917"/>
    </source>
</evidence>
<dbReference type="EMBL" id="CP001931">
    <property type="protein sequence ID" value="ADC89686.1"/>
    <property type="molecule type" value="Genomic_DNA"/>
</dbReference>
<dbReference type="GO" id="GO:0050661">
    <property type="term" value="F:NADP binding"/>
    <property type="evidence" value="ECO:0007669"/>
    <property type="project" value="InterPro"/>
</dbReference>
<evidence type="ECO:0000256" key="3">
    <source>
        <dbReference type="ARBA" id="ARBA00022643"/>
    </source>
</evidence>
<evidence type="ECO:0000313" key="8">
    <source>
        <dbReference type="Proteomes" id="UP000002043"/>
    </source>
</evidence>
<keyword evidence="3" id="KW-0288">FMN</keyword>
<dbReference type="AlphaFoldDB" id="D3SLQ6"/>
<comment type="cofactor">
    <cofactor evidence="1">
        <name>FMN</name>
        <dbReference type="ChEBI" id="CHEBI:58210"/>
    </cofactor>
</comment>
<dbReference type="CDD" id="cd02932">
    <property type="entry name" value="OYE_YqiM_FMN"/>
    <property type="match status" value="1"/>
</dbReference>
<proteinExistence type="predicted"/>